<dbReference type="EMBL" id="JAGHKO010000001">
    <property type="protein sequence ID" value="MBO9199185.1"/>
    <property type="molecule type" value="Genomic_DNA"/>
</dbReference>
<evidence type="ECO:0000256" key="1">
    <source>
        <dbReference type="SAM" id="SignalP"/>
    </source>
</evidence>
<organism evidence="2 3">
    <name type="scientific">Niastella soli</name>
    <dbReference type="NCBI Taxonomy" id="2821487"/>
    <lineage>
        <taxon>Bacteria</taxon>
        <taxon>Pseudomonadati</taxon>
        <taxon>Bacteroidota</taxon>
        <taxon>Chitinophagia</taxon>
        <taxon>Chitinophagales</taxon>
        <taxon>Chitinophagaceae</taxon>
        <taxon>Niastella</taxon>
    </lineage>
</organism>
<accession>A0ABS3YMR7</accession>
<gene>
    <name evidence="2" type="ORF">J7I42_02845</name>
</gene>
<protein>
    <recommendedName>
        <fullName evidence="4">DUF1735 domain-containing protein</fullName>
    </recommendedName>
</protein>
<dbReference type="Proteomes" id="UP000677244">
    <property type="component" value="Unassembled WGS sequence"/>
</dbReference>
<reference evidence="2 3" key="1">
    <citation type="submission" date="2021-03" db="EMBL/GenBank/DDBJ databases">
        <title>Assistant Professor.</title>
        <authorList>
            <person name="Huq M.A."/>
        </authorList>
    </citation>
    <scope>NUCLEOTIDE SEQUENCE [LARGE SCALE GENOMIC DNA]</scope>
    <source>
        <strain evidence="2 3">MAH-29</strain>
    </source>
</reference>
<evidence type="ECO:0000313" key="2">
    <source>
        <dbReference type="EMBL" id="MBO9199185.1"/>
    </source>
</evidence>
<proteinExistence type="predicted"/>
<evidence type="ECO:0000313" key="3">
    <source>
        <dbReference type="Proteomes" id="UP000677244"/>
    </source>
</evidence>
<keyword evidence="1" id="KW-0732">Signal</keyword>
<comment type="caution">
    <text evidence="2">The sequence shown here is derived from an EMBL/GenBank/DDBJ whole genome shotgun (WGS) entry which is preliminary data.</text>
</comment>
<name>A0ABS3YMR7_9BACT</name>
<sequence length="166" mass="18078">MKFRIYTAVLGLSAAVALALNGCAKQETDPLMDARPEVSVTFPNAKEFRPDPTVYCSLNDSIIQIELSIPASSGKTITEISKIASGTSYTKIQSNDISGWYVGTPIPATGTSVTYKTTLKEYFAFTKTTSVKANTELANKFYFSVKLNDGSQLVTMPVRVYVLPKI</sequence>
<evidence type="ECO:0008006" key="4">
    <source>
        <dbReference type="Google" id="ProtNLM"/>
    </source>
</evidence>
<keyword evidence="3" id="KW-1185">Reference proteome</keyword>
<feature type="chain" id="PRO_5046188802" description="DUF1735 domain-containing protein" evidence="1">
    <location>
        <begin position="20"/>
        <end position="166"/>
    </location>
</feature>
<dbReference type="RefSeq" id="WP_209137258.1">
    <property type="nucleotide sequence ID" value="NZ_JAGHKO010000001.1"/>
</dbReference>
<feature type="signal peptide" evidence="1">
    <location>
        <begin position="1"/>
        <end position="19"/>
    </location>
</feature>